<evidence type="ECO:0000313" key="4">
    <source>
        <dbReference type="Proteomes" id="UP000708208"/>
    </source>
</evidence>
<proteinExistence type="predicted"/>
<dbReference type="InterPro" id="IPR013087">
    <property type="entry name" value="Znf_C2H2_type"/>
</dbReference>
<sequence>MVELVGLGEVVEEFRGGQVVGRPAIGEAGVVGGAVAVGVAGLAEVLVEFGVDEVDGRVAVREVVRCERWLDGVVVNLERRLDGVRWMRRLMWLDAAIEVGGCSEDGEAVGAVEMAGGAEVGATGRAKAAGRTEATGLAEAGRGTVHTCMTCGRASRSRSAKAQHLQTH</sequence>
<keyword evidence="1" id="KW-0479">Metal-binding</keyword>
<dbReference type="EMBL" id="CAJVCH010539341">
    <property type="protein sequence ID" value="CAG7826314.1"/>
    <property type="molecule type" value="Genomic_DNA"/>
</dbReference>
<protein>
    <recommendedName>
        <fullName evidence="2">C2H2-type domain-containing protein</fullName>
    </recommendedName>
</protein>
<name>A0A8J2KZR2_9HEXA</name>
<evidence type="ECO:0000313" key="3">
    <source>
        <dbReference type="EMBL" id="CAG7826314.1"/>
    </source>
</evidence>
<feature type="domain" description="C2H2-type" evidence="2">
    <location>
        <begin position="146"/>
        <end position="168"/>
    </location>
</feature>
<dbReference type="Proteomes" id="UP000708208">
    <property type="component" value="Unassembled WGS sequence"/>
</dbReference>
<accession>A0A8J2KZR2</accession>
<organism evidence="3 4">
    <name type="scientific">Allacma fusca</name>
    <dbReference type="NCBI Taxonomy" id="39272"/>
    <lineage>
        <taxon>Eukaryota</taxon>
        <taxon>Metazoa</taxon>
        <taxon>Ecdysozoa</taxon>
        <taxon>Arthropoda</taxon>
        <taxon>Hexapoda</taxon>
        <taxon>Collembola</taxon>
        <taxon>Symphypleona</taxon>
        <taxon>Sminthuridae</taxon>
        <taxon>Allacma</taxon>
    </lineage>
</organism>
<evidence type="ECO:0000256" key="1">
    <source>
        <dbReference type="PROSITE-ProRule" id="PRU00042"/>
    </source>
</evidence>
<gene>
    <name evidence="3" type="ORF">AFUS01_LOCUS36371</name>
</gene>
<comment type="caution">
    <text evidence="3">The sequence shown here is derived from an EMBL/GenBank/DDBJ whole genome shotgun (WGS) entry which is preliminary data.</text>
</comment>
<dbReference type="PROSITE" id="PS50157">
    <property type="entry name" value="ZINC_FINGER_C2H2_2"/>
    <property type="match status" value="1"/>
</dbReference>
<evidence type="ECO:0000259" key="2">
    <source>
        <dbReference type="PROSITE" id="PS50157"/>
    </source>
</evidence>
<dbReference type="GO" id="GO:0008270">
    <property type="term" value="F:zinc ion binding"/>
    <property type="evidence" value="ECO:0007669"/>
    <property type="project" value="UniProtKB-KW"/>
</dbReference>
<keyword evidence="1" id="KW-0863">Zinc-finger</keyword>
<keyword evidence="1" id="KW-0862">Zinc</keyword>
<reference evidence="3" key="1">
    <citation type="submission" date="2021-06" db="EMBL/GenBank/DDBJ databases">
        <authorList>
            <person name="Hodson N. C."/>
            <person name="Mongue J. A."/>
            <person name="Jaron S. K."/>
        </authorList>
    </citation>
    <scope>NUCLEOTIDE SEQUENCE</scope>
</reference>
<keyword evidence="4" id="KW-1185">Reference proteome</keyword>
<dbReference type="AlphaFoldDB" id="A0A8J2KZR2"/>